<reference evidence="1" key="1">
    <citation type="submission" date="2021-01" db="EMBL/GenBank/DDBJ databases">
        <authorList>
            <person name="Corre E."/>
            <person name="Pelletier E."/>
            <person name="Niang G."/>
            <person name="Scheremetjew M."/>
            <person name="Finn R."/>
            <person name="Kale V."/>
            <person name="Holt S."/>
            <person name="Cochrane G."/>
            <person name="Meng A."/>
            <person name="Brown T."/>
            <person name="Cohen L."/>
        </authorList>
    </citation>
    <scope>NUCLEOTIDE SEQUENCE</scope>
    <source>
        <strain evidence="1">SL-175</strain>
    </source>
</reference>
<protein>
    <submittedName>
        <fullName evidence="1">Uncharacterized protein</fullName>
    </submittedName>
</protein>
<organism evidence="1">
    <name type="scientific">Mantoniella antarctica</name>
    <dbReference type="NCBI Taxonomy" id="81844"/>
    <lineage>
        <taxon>Eukaryota</taxon>
        <taxon>Viridiplantae</taxon>
        <taxon>Chlorophyta</taxon>
        <taxon>Mamiellophyceae</taxon>
        <taxon>Mamiellales</taxon>
        <taxon>Mamiellaceae</taxon>
        <taxon>Mantoniella</taxon>
    </lineage>
</organism>
<proteinExistence type="predicted"/>
<name>A0A7S0SQP6_9CHLO</name>
<evidence type="ECO:0000313" key="1">
    <source>
        <dbReference type="EMBL" id="CAD8712526.1"/>
    </source>
</evidence>
<sequence>MACTCSLMVGPTPGCPGSTEAHLLYRVTTGFSDAMHDGELLAAEDHHAGADDTLTGANLRPRQALCAFADADAVARRVPSGAPQVEDGRGSASGADEAKRLTAAHMGCAGRASPRLQYKAAAALHVCPAGSGGLTVAAASP</sequence>
<accession>A0A7S0SQP6</accession>
<gene>
    <name evidence="1" type="ORF">MANT1106_LOCUS15213</name>
</gene>
<dbReference type="EMBL" id="HBFC01025144">
    <property type="protein sequence ID" value="CAD8712526.1"/>
    <property type="molecule type" value="Transcribed_RNA"/>
</dbReference>
<dbReference type="AlphaFoldDB" id="A0A7S0SQP6"/>